<dbReference type="Proteomes" id="UP000004263">
    <property type="component" value="Unassembled WGS sequence"/>
</dbReference>
<dbReference type="Gene3D" id="3.30.565.10">
    <property type="entry name" value="Histidine kinase-like ATPase, C-terminal domain"/>
    <property type="match status" value="1"/>
</dbReference>
<dbReference type="SMART" id="SM00304">
    <property type="entry name" value="HAMP"/>
    <property type="match status" value="1"/>
</dbReference>
<keyword evidence="6" id="KW-0808">Transferase</keyword>
<evidence type="ECO:0000256" key="13">
    <source>
        <dbReference type="ARBA" id="ARBA00023136"/>
    </source>
</evidence>
<keyword evidence="18" id="KW-1185">Reference proteome</keyword>
<dbReference type="OrthoDB" id="9804645at2"/>
<evidence type="ECO:0000256" key="8">
    <source>
        <dbReference type="ARBA" id="ARBA00022741"/>
    </source>
</evidence>
<evidence type="ECO:0000256" key="11">
    <source>
        <dbReference type="ARBA" id="ARBA00022989"/>
    </source>
</evidence>
<reference evidence="17 18" key="1">
    <citation type="submission" date="2006-03" db="EMBL/GenBank/DDBJ databases">
        <authorList>
            <person name="Pinhassi J."/>
            <person name="Pedros-Alio C."/>
            <person name="Ferriera S."/>
            <person name="Johnson J."/>
            <person name="Kravitz S."/>
            <person name="Halpern A."/>
            <person name="Remington K."/>
            <person name="Beeson K."/>
            <person name="Tran B."/>
            <person name="Rogers Y.-H."/>
            <person name="Friedman R."/>
            <person name="Venter J.C."/>
        </authorList>
    </citation>
    <scope>NUCLEOTIDE SEQUENCE [LARGE SCALE GENOMIC DNA]</scope>
    <source>
        <strain evidence="17 18">RED65</strain>
    </source>
</reference>
<feature type="transmembrane region" description="Helical" evidence="14">
    <location>
        <begin position="22"/>
        <end position="43"/>
    </location>
</feature>
<dbReference type="Gene3D" id="3.30.450.170">
    <property type="entry name" value="Two-component histidine kinase, sensor domain"/>
    <property type="match status" value="1"/>
</dbReference>
<evidence type="ECO:0000256" key="10">
    <source>
        <dbReference type="ARBA" id="ARBA00022840"/>
    </source>
</evidence>
<dbReference type="STRING" id="207949.RED65_06237"/>
<dbReference type="SUPFAM" id="SSF55874">
    <property type="entry name" value="ATPase domain of HSP90 chaperone/DNA topoisomerase II/histidine kinase"/>
    <property type="match status" value="1"/>
</dbReference>
<dbReference type="RefSeq" id="WP_007016494.1">
    <property type="nucleotide sequence ID" value="NZ_AAQH01000014.1"/>
</dbReference>
<dbReference type="PANTHER" id="PTHR45528:SF1">
    <property type="entry name" value="SENSOR HISTIDINE KINASE CPXA"/>
    <property type="match status" value="1"/>
</dbReference>
<dbReference type="GO" id="GO:0000155">
    <property type="term" value="F:phosphorelay sensor kinase activity"/>
    <property type="evidence" value="ECO:0007669"/>
    <property type="project" value="InterPro"/>
</dbReference>
<dbReference type="CDD" id="cd06225">
    <property type="entry name" value="HAMP"/>
    <property type="match status" value="1"/>
</dbReference>
<dbReference type="PROSITE" id="PS50109">
    <property type="entry name" value="HIS_KIN"/>
    <property type="match status" value="1"/>
</dbReference>
<keyword evidence="4" id="KW-1003">Cell membrane</keyword>
<dbReference type="InterPro" id="IPR003660">
    <property type="entry name" value="HAMP_dom"/>
</dbReference>
<dbReference type="EC" id="2.7.13.3" evidence="3"/>
<dbReference type="SUPFAM" id="SSF158472">
    <property type="entry name" value="HAMP domain-like"/>
    <property type="match status" value="1"/>
</dbReference>
<evidence type="ECO:0000256" key="6">
    <source>
        <dbReference type="ARBA" id="ARBA00022679"/>
    </source>
</evidence>
<dbReference type="InterPro" id="IPR005467">
    <property type="entry name" value="His_kinase_dom"/>
</dbReference>
<evidence type="ECO:0000256" key="4">
    <source>
        <dbReference type="ARBA" id="ARBA00022475"/>
    </source>
</evidence>
<evidence type="ECO:0000313" key="17">
    <source>
        <dbReference type="EMBL" id="EAT11724.1"/>
    </source>
</evidence>
<gene>
    <name evidence="17" type="ORF">RED65_06237</name>
</gene>
<evidence type="ECO:0000256" key="14">
    <source>
        <dbReference type="SAM" id="Phobius"/>
    </source>
</evidence>
<evidence type="ECO:0000256" key="2">
    <source>
        <dbReference type="ARBA" id="ARBA00004651"/>
    </source>
</evidence>
<dbReference type="InterPro" id="IPR036097">
    <property type="entry name" value="HisK_dim/P_sf"/>
</dbReference>
<dbReference type="GO" id="GO:0005886">
    <property type="term" value="C:plasma membrane"/>
    <property type="evidence" value="ECO:0007669"/>
    <property type="project" value="UniProtKB-SubCell"/>
</dbReference>
<dbReference type="InterPro" id="IPR031930">
    <property type="entry name" value="HK_sensor"/>
</dbReference>
<keyword evidence="9 17" id="KW-0418">Kinase</keyword>
<accession>Q1N0E0</accession>
<evidence type="ECO:0000256" key="9">
    <source>
        <dbReference type="ARBA" id="ARBA00022777"/>
    </source>
</evidence>
<dbReference type="SMART" id="SM00387">
    <property type="entry name" value="HATPase_c"/>
    <property type="match status" value="1"/>
</dbReference>
<proteinExistence type="predicted"/>
<evidence type="ECO:0000259" key="15">
    <source>
        <dbReference type="PROSITE" id="PS50109"/>
    </source>
</evidence>
<evidence type="ECO:0000256" key="1">
    <source>
        <dbReference type="ARBA" id="ARBA00000085"/>
    </source>
</evidence>
<dbReference type="PANTHER" id="PTHR45528">
    <property type="entry name" value="SENSOR HISTIDINE KINASE CPXA"/>
    <property type="match status" value="1"/>
</dbReference>
<dbReference type="InterPro" id="IPR003594">
    <property type="entry name" value="HATPase_dom"/>
</dbReference>
<dbReference type="SUPFAM" id="SSF47384">
    <property type="entry name" value="Homodimeric domain of signal transducing histidine kinase"/>
    <property type="match status" value="1"/>
</dbReference>
<name>Q1N0E0_9GAMM</name>
<keyword evidence="10" id="KW-0067">ATP-binding</keyword>
<dbReference type="CDD" id="cd00082">
    <property type="entry name" value="HisKA"/>
    <property type="match status" value="1"/>
</dbReference>
<keyword evidence="11 14" id="KW-1133">Transmembrane helix</keyword>
<dbReference type="Pfam" id="PF00512">
    <property type="entry name" value="HisKA"/>
    <property type="match status" value="1"/>
</dbReference>
<dbReference type="GO" id="GO:0005524">
    <property type="term" value="F:ATP binding"/>
    <property type="evidence" value="ECO:0007669"/>
    <property type="project" value="UniProtKB-KW"/>
</dbReference>
<comment type="caution">
    <text evidence="17">The sequence shown here is derived from an EMBL/GenBank/DDBJ whole genome shotgun (WGS) entry which is preliminary data.</text>
</comment>
<dbReference type="InterPro" id="IPR038428">
    <property type="entry name" value="HK_sensor_dom_sf"/>
</dbReference>
<organism evidence="17 18">
    <name type="scientific">Bermanella marisrubri</name>
    <dbReference type="NCBI Taxonomy" id="207949"/>
    <lineage>
        <taxon>Bacteria</taxon>
        <taxon>Pseudomonadati</taxon>
        <taxon>Pseudomonadota</taxon>
        <taxon>Gammaproteobacteria</taxon>
        <taxon>Oceanospirillales</taxon>
        <taxon>Oceanospirillaceae</taxon>
        <taxon>Bermanella</taxon>
    </lineage>
</organism>
<dbReference type="InterPro" id="IPR050398">
    <property type="entry name" value="HssS/ArlS-like"/>
</dbReference>
<dbReference type="PRINTS" id="PR00344">
    <property type="entry name" value="BCTRLSENSOR"/>
</dbReference>
<dbReference type="Pfam" id="PF02518">
    <property type="entry name" value="HATPase_c"/>
    <property type="match status" value="1"/>
</dbReference>
<dbReference type="Gene3D" id="1.10.287.130">
    <property type="match status" value="1"/>
</dbReference>
<evidence type="ECO:0000259" key="16">
    <source>
        <dbReference type="PROSITE" id="PS50885"/>
    </source>
</evidence>
<protein>
    <recommendedName>
        <fullName evidence="3">histidine kinase</fullName>
        <ecNumber evidence="3">2.7.13.3</ecNumber>
    </recommendedName>
</protein>
<sequence>MDKVITLNQTNIPFRSGLFSRLYLTLTLASIVLIWLVSIVGNYTEEKQSLISKEHRNTLLNYALEASDLIDKNNIDQLKKWTENLKRKEDTWVAILKTEPKWLVGNIDTDIFQGISDLTIGRDINYPIHLNFSYNPVMKIPIPDSQYNLMIQLPQHMRPGAYWHVLNTTIRLGFPIILIAIICFIIYRHIINPLKIIQNATQKITQGSFDIDIDESLLYRSDEFGDLSRSFGTMATRIEVLINRQRQLIQDISHELRTPITRIKLILDSEIKTDISHRVEQEIDGMQRLLEDTLTLSWLNNEKTKVLKESIDLTLLLDSICEDARFEFSRDDIVLNIPDSCIIHNSNHRSVGQAFENIVRNALKYTNQGTQIVISMSAERSSDKSKYVNISICDHGFGVEEQYLEEIFEPFFQVDSARDKSQSGFGLGLALTKRQIEAVRGSIYARKNTPSGLCFIINLPYQ</sequence>
<comment type="catalytic activity">
    <reaction evidence="1">
        <text>ATP + protein L-histidine = ADP + protein N-phospho-L-histidine.</text>
        <dbReference type="EC" id="2.7.13.3"/>
    </reaction>
</comment>
<dbReference type="AlphaFoldDB" id="Q1N0E0"/>
<evidence type="ECO:0000256" key="7">
    <source>
        <dbReference type="ARBA" id="ARBA00022692"/>
    </source>
</evidence>
<dbReference type="InterPro" id="IPR003661">
    <property type="entry name" value="HisK_dim/P_dom"/>
</dbReference>
<feature type="domain" description="HAMP" evidence="16">
    <location>
        <begin position="188"/>
        <end position="243"/>
    </location>
</feature>
<dbReference type="SMART" id="SM00388">
    <property type="entry name" value="HisKA"/>
    <property type="match status" value="1"/>
</dbReference>
<dbReference type="Gene3D" id="1.10.8.500">
    <property type="entry name" value="HAMP domain in histidine kinase"/>
    <property type="match status" value="1"/>
</dbReference>
<evidence type="ECO:0000256" key="5">
    <source>
        <dbReference type="ARBA" id="ARBA00022553"/>
    </source>
</evidence>
<keyword evidence="7 14" id="KW-0812">Transmembrane</keyword>
<evidence type="ECO:0000256" key="12">
    <source>
        <dbReference type="ARBA" id="ARBA00023012"/>
    </source>
</evidence>
<dbReference type="PROSITE" id="PS50885">
    <property type="entry name" value="HAMP"/>
    <property type="match status" value="1"/>
</dbReference>
<keyword evidence="12" id="KW-0902">Two-component regulatory system</keyword>
<keyword evidence="13 14" id="KW-0472">Membrane</keyword>
<keyword evidence="5" id="KW-0597">Phosphoprotein</keyword>
<dbReference type="InterPro" id="IPR036890">
    <property type="entry name" value="HATPase_C_sf"/>
</dbReference>
<evidence type="ECO:0000313" key="18">
    <source>
        <dbReference type="Proteomes" id="UP000004263"/>
    </source>
</evidence>
<evidence type="ECO:0000256" key="3">
    <source>
        <dbReference type="ARBA" id="ARBA00012438"/>
    </source>
</evidence>
<dbReference type="Pfam" id="PF00672">
    <property type="entry name" value="HAMP"/>
    <property type="match status" value="1"/>
</dbReference>
<comment type="subcellular location">
    <subcellularLocation>
        <location evidence="2">Cell membrane</location>
        <topology evidence="2">Multi-pass membrane protein</topology>
    </subcellularLocation>
</comment>
<dbReference type="HOGENOM" id="CLU_000445_89_27_6"/>
<dbReference type="InterPro" id="IPR004358">
    <property type="entry name" value="Sig_transdc_His_kin-like_C"/>
</dbReference>
<feature type="domain" description="Histidine kinase" evidence="15">
    <location>
        <begin position="251"/>
        <end position="462"/>
    </location>
</feature>
<feature type="transmembrane region" description="Helical" evidence="14">
    <location>
        <begin position="172"/>
        <end position="190"/>
    </location>
</feature>
<dbReference type="Pfam" id="PF16750">
    <property type="entry name" value="HK_sensor"/>
    <property type="match status" value="1"/>
</dbReference>
<dbReference type="EMBL" id="AAQH01000014">
    <property type="protein sequence ID" value="EAT11724.1"/>
    <property type="molecule type" value="Genomic_DNA"/>
</dbReference>
<keyword evidence="8" id="KW-0547">Nucleotide-binding</keyword>